<feature type="compositionally biased region" description="Basic and acidic residues" evidence="7">
    <location>
        <begin position="1"/>
        <end position="12"/>
    </location>
</feature>
<evidence type="ECO:0000256" key="4">
    <source>
        <dbReference type="ARBA" id="ARBA00023015"/>
    </source>
</evidence>
<reference evidence="9" key="1">
    <citation type="submission" date="2021-06" db="EMBL/GenBank/DDBJ databases">
        <authorList>
            <consortium name="DOE Joint Genome Institute"/>
            <person name="Mondo S.J."/>
            <person name="Amses K.R."/>
            <person name="Simmons D.R."/>
            <person name="Longcore J.E."/>
            <person name="Seto K."/>
            <person name="Alves G.H."/>
            <person name="Bonds A.E."/>
            <person name="Quandt C.A."/>
            <person name="Davis W.J."/>
            <person name="Chang Y."/>
            <person name="Letcher P.M."/>
            <person name="Powell M.J."/>
            <person name="Kuo A."/>
            <person name="Labutti K."/>
            <person name="Pangilinan J."/>
            <person name="Andreopoulos W."/>
            <person name="Tritt A."/>
            <person name="Riley R."/>
            <person name="Hundley H."/>
            <person name="Johnson J."/>
            <person name="Lipzen A."/>
            <person name="Barry K."/>
            <person name="Berbee M.L."/>
            <person name="Buchler N.E."/>
            <person name="Grigoriev I.V."/>
            <person name="Spatafora J.W."/>
            <person name="Stajich J.E."/>
            <person name="James T.Y."/>
        </authorList>
    </citation>
    <scope>NUCLEOTIDE SEQUENCE</scope>
    <source>
        <strain evidence="9">AG</strain>
    </source>
</reference>
<evidence type="ECO:0000259" key="8">
    <source>
        <dbReference type="SMART" id="SM00576"/>
    </source>
</evidence>
<accession>A0AAD5E2R8</accession>
<name>A0AAD5E2R8_UMBRA</name>
<dbReference type="GO" id="GO:0006367">
    <property type="term" value="P:transcription initiation at RNA polymerase II promoter"/>
    <property type="evidence" value="ECO:0007669"/>
    <property type="project" value="TreeGrafter"/>
</dbReference>
<dbReference type="PANTHER" id="PTHR46469">
    <property type="entry name" value="TRANSCRIPTION INITIATION FACTOR TFIID SUBUNIT 8"/>
    <property type="match status" value="1"/>
</dbReference>
<feature type="region of interest" description="Disordered" evidence="7">
    <location>
        <begin position="121"/>
        <end position="177"/>
    </location>
</feature>
<evidence type="ECO:0000256" key="1">
    <source>
        <dbReference type="ARBA" id="ARBA00004123"/>
    </source>
</evidence>
<dbReference type="GO" id="GO:0005669">
    <property type="term" value="C:transcription factor TFIID complex"/>
    <property type="evidence" value="ECO:0007669"/>
    <property type="project" value="InterPro"/>
</dbReference>
<dbReference type="InterPro" id="IPR037818">
    <property type="entry name" value="TAF8"/>
</dbReference>
<keyword evidence="4" id="KW-0805">Transcription regulation</keyword>
<evidence type="ECO:0000256" key="7">
    <source>
        <dbReference type="SAM" id="MobiDB-lite"/>
    </source>
</evidence>
<keyword evidence="10" id="KW-1185">Reference proteome</keyword>
<dbReference type="CDD" id="cd08049">
    <property type="entry name" value="TAF8"/>
    <property type="match status" value="1"/>
</dbReference>
<dbReference type="RefSeq" id="XP_051440713.1">
    <property type="nucleotide sequence ID" value="XM_051592159.1"/>
</dbReference>
<dbReference type="SMART" id="SM00576">
    <property type="entry name" value="BTP"/>
    <property type="match status" value="1"/>
</dbReference>
<organism evidence="9 10">
    <name type="scientific">Umbelopsis ramanniana AG</name>
    <dbReference type="NCBI Taxonomy" id="1314678"/>
    <lineage>
        <taxon>Eukaryota</taxon>
        <taxon>Fungi</taxon>
        <taxon>Fungi incertae sedis</taxon>
        <taxon>Mucoromycota</taxon>
        <taxon>Mucoromycotina</taxon>
        <taxon>Umbelopsidomycetes</taxon>
        <taxon>Umbelopsidales</taxon>
        <taxon>Umbelopsidaceae</taxon>
        <taxon>Umbelopsis</taxon>
    </lineage>
</organism>
<evidence type="ECO:0000313" key="9">
    <source>
        <dbReference type="EMBL" id="KAI8575709.1"/>
    </source>
</evidence>
<dbReference type="InterPro" id="IPR009072">
    <property type="entry name" value="Histone-fold"/>
</dbReference>
<gene>
    <name evidence="9" type="ORF">K450DRAFT_260437</name>
</gene>
<dbReference type="Pfam" id="PF10406">
    <property type="entry name" value="TAF8_C"/>
    <property type="match status" value="1"/>
</dbReference>
<proteinExistence type="inferred from homology"/>
<comment type="similarity">
    <text evidence="2">Belongs to the TAF8 family.</text>
</comment>
<evidence type="ECO:0000256" key="6">
    <source>
        <dbReference type="ARBA" id="ARBA00023242"/>
    </source>
</evidence>
<feature type="compositionally biased region" description="Acidic residues" evidence="7">
    <location>
        <begin position="145"/>
        <end position="159"/>
    </location>
</feature>
<dbReference type="InterPro" id="IPR019473">
    <property type="entry name" value="TFIID_su8_C"/>
</dbReference>
<feature type="region of interest" description="Disordered" evidence="7">
    <location>
        <begin position="1"/>
        <end position="20"/>
    </location>
</feature>
<dbReference type="EMBL" id="MU620972">
    <property type="protein sequence ID" value="KAI8575709.1"/>
    <property type="molecule type" value="Genomic_DNA"/>
</dbReference>
<dbReference type="Gene3D" id="1.10.20.10">
    <property type="entry name" value="Histone, subunit A"/>
    <property type="match status" value="1"/>
</dbReference>
<dbReference type="InterPro" id="IPR006565">
    <property type="entry name" value="BTP"/>
</dbReference>
<dbReference type="GO" id="GO:0046982">
    <property type="term" value="F:protein heterodimerization activity"/>
    <property type="evidence" value="ECO:0007669"/>
    <property type="project" value="InterPro"/>
</dbReference>
<keyword evidence="6" id="KW-0539">Nucleus</keyword>
<protein>
    <recommendedName>
        <fullName evidence="3">Transcription initiation factor TFIID subunit 8</fullName>
    </recommendedName>
</protein>
<evidence type="ECO:0000313" key="10">
    <source>
        <dbReference type="Proteomes" id="UP001206595"/>
    </source>
</evidence>
<evidence type="ECO:0000256" key="5">
    <source>
        <dbReference type="ARBA" id="ARBA00023163"/>
    </source>
</evidence>
<comment type="subcellular location">
    <subcellularLocation>
        <location evidence="1">Nucleus</location>
    </subcellularLocation>
</comment>
<reference evidence="9" key="2">
    <citation type="journal article" date="2022" name="Proc. Natl. Acad. Sci. U.S.A.">
        <title>Diploid-dominant life cycles characterize the early evolution of Fungi.</title>
        <authorList>
            <person name="Amses K.R."/>
            <person name="Simmons D.R."/>
            <person name="Longcore J.E."/>
            <person name="Mondo S.J."/>
            <person name="Seto K."/>
            <person name="Jeronimo G.H."/>
            <person name="Bonds A.E."/>
            <person name="Quandt C.A."/>
            <person name="Davis W.J."/>
            <person name="Chang Y."/>
            <person name="Federici B.A."/>
            <person name="Kuo A."/>
            <person name="LaButti K."/>
            <person name="Pangilinan J."/>
            <person name="Andreopoulos W."/>
            <person name="Tritt A."/>
            <person name="Riley R."/>
            <person name="Hundley H."/>
            <person name="Johnson J."/>
            <person name="Lipzen A."/>
            <person name="Barry K."/>
            <person name="Lang B.F."/>
            <person name="Cuomo C.A."/>
            <person name="Buchler N.E."/>
            <person name="Grigoriev I.V."/>
            <person name="Spatafora J.W."/>
            <person name="Stajich J.E."/>
            <person name="James T.Y."/>
        </authorList>
    </citation>
    <scope>NUCLEOTIDE SEQUENCE</scope>
    <source>
        <strain evidence="9">AG</strain>
    </source>
</reference>
<evidence type="ECO:0000256" key="3">
    <source>
        <dbReference type="ARBA" id="ARBA00017307"/>
    </source>
</evidence>
<comment type="caution">
    <text evidence="9">The sequence shown here is derived from an EMBL/GenBank/DDBJ whole genome shotgun (WGS) entry which is preliminary data.</text>
</comment>
<dbReference type="Proteomes" id="UP001206595">
    <property type="component" value="Unassembled WGS sequence"/>
</dbReference>
<dbReference type="AlphaFoldDB" id="A0AAD5E2R8"/>
<dbReference type="Pfam" id="PF07524">
    <property type="entry name" value="Bromo_TP"/>
    <property type="match status" value="1"/>
</dbReference>
<feature type="domain" description="Bromodomain associated" evidence="8">
    <location>
        <begin position="27"/>
        <end position="103"/>
    </location>
</feature>
<dbReference type="GeneID" id="75917502"/>
<dbReference type="CDD" id="cd00076">
    <property type="entry name" value="HFD_SF"/>
    <property type="match status" value="1"/>
</dbReference>
<dbReference type="PANTHER" id="PTHR46469:SF1">
    <property type="entry name" value="TRANSCRIPTION INITIATION FACTOR TFIID SUBUNIT 8"/>
    <property type="match status" value="1"/>
</dbReference>
<keyword evidence="5" id="KW-0804">Transcription</keyword>
<sequence>MIFSERERKKSAMSEQPSPKLVATVTEETASDTCCKIVSAIAREAGFTSTYQSSLYALSDVLALYIEKLFNLSHAYAELGNRTKPNFNDIARGLEEAGLRLSDFEEYLNGLKDQGIISNISPDELQPLPSGETTVEPVPDFLPSDNEDDDEDRPDEVDDSTSAPYVPPHMPRFPSRHSFKQTPVYVGRPEDQQTVRELTSQQSRLVEDNLKRFNTAMESHVLQKSAAQVSNATKPIAPIVSYHTVKQRRRRLTELGVSGLTKVDTPTNMGTLNDADAFVKRRRVSDVSG</sequence>
<evidence type="ECO:0000256" key="2">
    <source>
        <dbReference type="ARBA" id="ARBA00008767"/>
    </source>
</evidence>